<proteinExistence type="predicted"/>
<dbReference type="Proteomes" id="UP001190640">
    <property type="component" value="Chromosome 16"/>
</dbReference>
<feature type="domain" description="CARD" evidence="3">
    <location>
        <begin position="447"/>
        <end position="521"/>
    </location>
</feature>
<feature type="domain" description="Protein kinase" evidence="2">
    <location>
        <begin position="15"/>
        <end position="283"/>
    </location>
</feature>
<dbReference type="InterPro" id="IPR011029">
    <property type="entry name" value="DEATH-like_dom_sf"/>
</dbReference>
<dbReference type="GO" id="GO:0004706">
    <property type="term" value="F:JUN kinase kinase kinase activity"/>
    <property type="evidence" value="ECO:0007669"/>
    <property type="project" value="TreeGrafter"/>
</dbReference>
<dbReference type="GO" id="GO:0042981">
    <property type="term" value="P:regulation of apoptotic process"/>
    <property type="evidence" value="ECO:0007669"/>
    <property type="project" value="InterPro"/>
</dbReference>
<evidence type="ECO:0000256" key="1">
    <source>
        <dbReference type="SAM" id="MobiDB-lite"/>
    </source>
</evidence>
<dbReference type="InterPro" id="IPR011009">
    <property type="entry name" value="Kinase-like_dom_sf"/>
</dbReference>
<evidence type="ECO:0000313" key="4">
    <source>
        <dbReference type="Proteomes" id="UP001190640"/>
    </source>
</evidence>
<keyword evidence="4" id="KW-1185">Reference proteome</keyword>
<dbReference type="PANTHER" id="PTHR44329">
    <property type="entry name" value="SERINE/THREONINE-PROTEIN KINASE TNNI3K-RELATED"/>
    <property type="match status" value="1"/>
</dbReference>
<name>A0AA97KJA9_EUBMA</name>
<organism evidence="4 5">
    <name type="scientific">Eublepharis macularius</name>
    <name type="common">Leopard gecko</name>
    <name type="synonym">Cyrtodactylus macularius</name>
    <dbReference type="NCBI Taxonomy" id="481883"/>
    <lineage>
        <taxon>Eukaryota</taxon>
        <taxon>Metazoa</taxon>
        <taxon>Chordata</taxon>
        <taxon>Craniata</taxon>
        <taxon>Vertebrata</taxon>
        <taxon>Euteleostomi</taxon>
        <taxon>Lepidosauria</taxon>
        <taxon>Squamata</taxon>
        <taxon>Bifurcata</taxon>
        <taxon>Gekkota</taxon>
        <taxon>Eublepharidae</taxon>
        <taxon>Eublepharinae</taxon>
        <taxon>Eublepharis</taxon>
    </lineage>
</organism>
<dbReference type="SUPFAM" id="SSF56112">
    <property type="entry name" value="Protein kinase-like (PK-like)"/>
    <property type="match status" value="1"/>
</dbReference>
<dbReference type="AlphaFoldDB" id="A0AA97KJA9"/>
<dbReference type="PROSITE" id="PS50011">
    <property type="entry name" value="PROTEIN_KINASE_DOM"/>
    <property type="match status" value="1"/>
</dbReference>
<dbReference type="Pfam" id="PF00619">
    <property type="entry name" value="CARD"/>
    <property type="match status" value="1"/>
</dbReference>
<feature type="compositionally biased region" description="Polar residues" evidence="1">
    <location>
        <begin position="381"/>
        <end position="390"/>
    </location>
</feature>
<accession>A0AA97KJA9</accession>
<protein>
    <submittedName>
        <fullName evidence="5">Receptor-interacting serine/threonine-protein kinase 2-like</fullName>
    </submittedName>
</protein>
<dbReference type="InterPro" id="IPR051681">
    <property type="entry name" value="Ser/Thr_Kinases-Pseudokinases"/>
</dbReference>
<dbReference type="PROSITE" id="PS50209">
    <property type="entry name" value="CARD"/>
    <property type="match status" value="1"/>
</dbReference>
<dbReference type="InterPro" id="IPR001245">
    <property type="entry name" value="Ser-Thr/Tyr_kinase_cat_dom"/>
</dbReference>
<evidence type="ECO:0000259" key="3">
    <source>
        <dbReference type="PROSITE" id="PS50209"/>
    </source>
</evidence>
<dbReference type="RefSeq" id="XP_054856896.1">
    <property type="nucleotide sequence ID" value="XM_055000921.1"/>
</dbReference>
<dbReference type="Pfam" id="PF07714">
    <property type="entry name" value="PK_Tyr_Ser-Thr"/>
    <property type="match status" value="1"/>
</dbReference>
<dbReference type="GO" id="GO:0031349">
    <property type="term" value="P:positive regulation of defense response"/>
    <property type="evidence" value="ECO:0007669"/>
    <property type="project" value="UniProtKB-ARBA"/>
</dbReference>
<dbReference type="GeneID" id="129344328"/>
<dbReference type="SUPFAM" id="SSF47986">
    <property type="entry name" value="DEATH domain"/>
    <property type="match status" value="1"/>
</dbReference>
<dbReference type="InterPro" id="IPR000719">
    <property type="entry name" value="Prot_kinase_dom"/>
</dbReference>
<dbReference type="GO" id="GO:0005524">
    <property type="term" value="F:ATP binding"/>
    <property type="evidence" value="ECO:0007669"/>
    <property type="project" value="InterPro"/>
</dbReference>
<dbReference type="KEGG" id="emc:129344328"/>
<feature type="region of interest" description="Disordered" evidence="1">
    <location>
        <begin position="328"/>
        <end position="358"/>
    </location>
</feature>
<evidence type="ECO:0000313" key="5">
    <source>
        <dbReference type="RefSeq" id="XP_054856896.1"/>
    </source>
</evidence>
<sequence>MSSRVPIVSPEDLESIALTRTGSGFILKAFHTPRNTDVILKLLTCKNPTDRDLKALLEEVAGIQQIHCERLMPSIGIYQFQGLLGVVTEWMHNGSLHALIHEHELYPDLPLPLCMRILTDVAEGLSHLHSLEPPILHRSLKPSNVLLDLEYRAKVSDYGFPTWRRQQLMSDLQNCNKSCWDLLYLSPEILQGGNFSQESDIYSFGMMCWETISRQKPLEGKKTLLEAVTSICSGVRPGLDPVFIPCDLPHRSRLLQLIALCWHQEPSYRPQAADCTASLQDVLGMFRKEMISDAIYSLIHAKDCATDAAKSPVSHGLETDLRNLEAIHPQNHNRPTKQITLKPECLPGTHLESDTHRQEKVVKQIPFATLPNITLEKGQPAGSSKGSNPRRSLPTLLTPDPSKKVNFPSRRKSEGWQQPPPLQGPHHSPSQDLCCQGSCCTILACGRETILSFMTEGRLNHILDVLRSRQILSKKDYETITSFPTVTSRARALLDTCLGLGERAAQTVVAVLSASKCSPLA</sequence>
<feature type="region of interest" description="Disordered" evidence="1">
    <location>
        <begin position="373"/>
        <end position="428"/>
    </location>
</feature>
<dbReference type="GO" id="GO:0043123">
    <property type="term" value="P:positive regulation of canonical NF-kappaB signal transduction"/>
    <property type="evidence" value="ECO:0007669"/>
    <property type="project" value="UniProtKB-ARBA"/>
</dbReference>
<dbReference type="PANTHER" id="PTHR44329:SF143">
    <property type="entry name" value="RECEPTOR INTERACTING SERINE_THREONINE KINASE 2"/>
    <property type="match status" value="1"/>
</dbReference>
<feature type="compositionally biased region" description="Polar residues" evidence="1">
    <location>
        <begin position="330"/>
        <end position="339"/>
    </location>
</feature>
<reference evidence="5" key="1">
    <citation type="submission" date="2025-08" db="UniProtKB">
        <authorList>
            <consortium name="RefSeq"/>
        </authorList>
    </citation>
    <scope>IDENTIFICATION</scope>
    <source>
        <tissue evidence="5">Blood</tissue>
    </source>
</reference>
<gene>
    <name evidence="5" type="primary">LOC129344328</name>
</gene>
<dbReference type="InterPro" id="IPR001315">
    <property type="entry name" value="CARD"/>
</dbReference>
<dbReference type="Gene3D" id="1.10.510.10">
    <property type="entry name" value="Transferase(Phosphotransferase) domain 1"/>
    <property type="match status" value="1"/>
</dbReference>
<evidence type="ECO:0000259" key="2">
    <source>
        <dbReference type="PROSITE" id="PS50011"/>
    </source>
</evidence>
<dbReference type="Gene3D" id="1.10.533.10">
    <property type="entry name" value="Death Domain, Fas"/>
    <property type="match status" value="1"/>
</dbReference>